<evidence type="ECO:0000256" key="1">
    <source>
        <dbReference type="SAM" id="MobiDB-lite"/>
    </source>
</evidence>
<evidence type="ECO:0000313" key="3">
    <source>
        <dbReference type="EMBL" id="JAT78069.1"/>
    </source>
</evidence>
<organism evidence="3">
    <name type="scientific">Auxenochlorella protothecoides</name>
    <name type="common">Green microalga</name>
    <name type="synonym">Chlorella protothecoides</name>
    <dbReference type="NCBI Taxonomy" id="3075"/>
    <lineage>
        <taxon>Eukaryota</taxon>
        <taxon>Viridiplantae</taxon>
        <taxon>Chlorophyta</taxon>
        <taxon>core chlorophytes</taxon>
        <taxon>Trebouxiophyceae</taxon>
        <taxon>Chlorellales</taxon>
        <taxon>Chlorellaceae</taxon>
        <taxon>Auxenochlorella</taxon>
    </lineage>
</organism>
<proteinExistence type="predicted"/>
<dbReference type="Pfam" id="PF10496">
    <property type="entry name" value="Syntaxin-18_N"/>
    <property type="match status" value="1"/>
</dbReference>
<evidence type="ECO:0000259" key="2">
    <source>
        <dbReference type="Pfam" id="PF10496"/>
    </source>
</evidence>
<protein>
    <recommendedName>
        <fullName evidence="2">SNARE-complex protein Syntaxin-18 N-terminal domain-containing protein</fullName>
    </recommendedName>
</protein>
<dbReference type="InterPro" id="IPR019529">
    <property type="entry name" value="Syntaxin-18_N"/>
</dbReference>
<reference evidence="3" key="1">
    <citation type="submission" date="2015-08" db="EMBL/GenBank/DDBJ databases">
        <authorList>
            <person name="Babu N.S."/>
            <person name="Beckwith C.J."/>
            <person name="Beseler K.G."/>
            <person name="Brison A."/>
            <person name="Carone J.V."/>
            <person name="Caskin T.P."/>
            <person name="Diamond M."/>
            <person name="Durham M.E."/>
            <person name="Foxe J.M."/>
            <person name="Go M."/>
            <person name="Henderson B.A."/>
            <person name="Jones I.B."/>
            <person name="McGettigan J.A."/>
            <person name="Micheletti S.J."/>
            <person name="Nasrallah M.E."/>
            <person name="Ortiz D."/>
            <person name="Piller C.R."/>
            <person name="Privatt S.R."/>
            <person name="Schneider S.L."/>
            <person name="Sharp S."/>
            <person name="Smith T.C."/>
            <person name="Stanton J.D."/>
            <person name="Ullery H.E."/>
            <person name="Wilson R.J."/>
            <person name="Serrano M.G."/>
            <person name="Buck G."/>
            <person name="Lee V."/>
            <person name="Wang Y."/>
            <person name="Carvalho R."/>
            <person name="Voegtly L."/>
            <person name="Shi R."/>
            <person name="Duckworth R."/>
            <person name="Johnson A."/>
            <person name="Loviza R."/>
            <person name="Walstead R."/>
            <person name="Shah Z."/>
            <person name="Kiflezghi M."/>
            <person name="Wade K."/>
            <person name="Ball S.L."/>
            <person name="Bradley K.W."/>
            <person name="Asai D.J."/>
            <person name="Bowman C.A."/>
            <person name="Russell D.A."/>
            <person name="Pope W.H."/>
            <person name="Jacobs-Sera D."/>
            <person name="Hendrix R.W."/>
            <person name="Hatfull G.F."/>
        </authorList>
    </citation>
    <scope>NUCLEOTIDE SEQUENCE</scope>
</reference>
<feature type="non-terminal residue" evidence="3">
    <location>
        <position position="1"/>
    </location>
</feature>
<feature type="region of interest" description="Disordered" evidence="1">
    <location>
        <begin position="328"/>
        <end position="351"/>
    </location>
</feature>
<feature type="domain" description="SNARE-complex protein Syntaxin-18 N-terminal" evidence="2">
    <location>
        <begin position="66"/>
        <end position="136"/>
    </location>
</feature>
<dbReference type="EMBL" id="GDKF01000553">
    <property type="protein sequence ID" value="JAT78069.1"/>
    <property type="molecule type" value="Transcribed_RNA"/>
</dbReference>
<accession>A0A1D2AFU7</accession>
<gene>
    <name evidence="3" type="ORF">g.17298</name>
</gene>
<dbReference type="AlphaFoldDB" id="A0A1D2AFU7"/>
<sequence>ENLPDIRVASVEEPFDAMHGAAWAGKRPGWTTCPAPPVPMKSTYQCLSLDMLLCVQTHRRGMVVLDVTPHFRQLVEQRSTQNGAQAQSQGQSQQAAQLLRSLAARTAFTKAANEIAHDITALRRFLRVNQYAYAQIGDFGFVPEVLQCTVRLSYPVRPLHTPIPLPPSLHSPQAACPRRRATGWRARSAPSCVPAPPTSSACTPCWRRVPPRGTARPTSPRTAQGPCWRCPSASAPRRRPTTACARCAGSRRSSWRCCAGDGAPSPRRAMVRPRRRQRVWRWLAAAMLRPAIRQSQACRQTATEGRTCGSAGLALHSPRCRPRPAAALQPWATLKRPPSSLPRHPSGSSRF</sequence>
<name>A0A1D2AFU7_AUXPR</name>